<proteinExistence type="predicted"/>
<protein>
    <submittedName>
        <fullName evidence="1">Uncharacterized protein</fullName>
    </submittedName>
</protein>
<dbReference type="Proteomes" id="UP000006514">
    <property type="component" value="Unassembled WGS sequence"/>
</dbReference>
<gene>
    <name evidence="1" type="ORF">AURDEDRAFT_171143</name>
</gene>
<dbReference type="KEGG" id="adl:AURDEDRAFT_171143"/>
<dbReference type="EMBL" id="JH687810">
    <property type="protein sequence ID" value="EJD39694.1"/>
    <property type="molecule type" value="Genomic_DNA"/>
</dbReference>
<dbReference type="InParanoid" id="J0DC77"/>
<accession>J0DC77</accession>
<evidence type="ECO:0000313" key="2">
    <source>
        <dbReference type="Proteomes" id="UP000006514"/>
    </source>
</evidence>
<dbReference type="AlphaFoldDB" id="J0DC77"/>
<keyword evidence="2" id="KW-1185">Reference proteome</keyword>
<sequence length="264" mass="28498">MRVGAGELPVGWRTGRQVAPRAAAAVARTVKGWPYGSRLRADQRASCFFDAAPTNVVRLLLCRTWNLCAVPLDLDASASTLDGVACVLPPAHRASCALHLRLVRASGAAGSVPSHRCCLAPTPAMRPSRDFGHVRDCAHRPLALAHISSAGDATRGGPARGGANKRRTEAIALAHQARDGRHRRALPPVFRPCAERSYCADQAVDLPPLSVHARWNAAEPYVPRRTHGVLHGSLRPESTRPPATTLRARRDKIPILSLYARWST</sequence>
<reference evidence="2" key="1">
    <citation type="journal article" date="2012" name="Science">
        <title>The Paleozoic origin of enzymatic lignin decomposition reconstructed from 31 fungal genomes.</title>
        <authorList>
            <person name="Floudas D."/>
            <person name="Binder M."/>
            <person name="Riley R."/>
            <person name="Barry K."/>
            <person name="Blanchette R.A."/>
            <person name="Henrissat B."/>
            <person name="Martinez A.T."/>
            <person name="Otillar R."/>
            <person name="Spatafora J.W."/>
            <person name="Yadav J.S."/>
            <person name="Aerts A."/>
            <person name="Benoit I."/>
            <person name="Boyd A."/>
            <person name="Carlson A."/>
            <person name="Copeland A."/>
            <person name="Coutinho P.M."/>
            <person name="de Vries R.P."/>
            <person name="Ferreira P."/>
            <person name="Findley K."/>
            <person name="Foster B."/>
            <person name="Gaskell J."/>
            <person name="Glotzer D."/>
            <person name="Gorecki P."/>
            <person name="Heitman J."/>
            <person name="Hesse C."/>
            <person name="Hori C."/>
            <person name="Igarashi K."/>
            <person name="Jurgens J.A."/>
            <person name="Kallen N."/>
            <person name="Kersten P."/>
            <person name="Kohler A."/>
            <person name="Kuees U."/>
            <person name="Kumar T.K.A."/>
            <person name="Kuo A."/>
            <person name="LaButti K."/>
            <person name="Larrondo L.F."/>
            <person name="Lindquist E."/>
            <person name="Ling A."/>
            <person name="Lombard V."/>
            <person name="Lucas S."/>
            <person name="Lundell T."/>
            <person name="Martin R."/>
            <person name="McLaughlin D.J."/>
            <person name="Morgenstern I."/>
            <person name="Morin E."/>
            <person name="Murat C."/>
            <person name="Nagy L.G."/>
            <person name="Nolan M."/>
            <person name="Ohm R.A."/>
            <person name="Patyshakuliyeva A."/>
            <person name="Rokas A."/>
            <person name="Ruiz-Duenas F.J."/>
            <person name="Sabat G."/>
            <person name="Salamov A."/>
            <person name="Samejima M."/>
            <person name="Schmutz J."/>
            <person name="Slot J.C."/>
            <person name="St John F."/>
            <person name="Stenlid J."/>
            <person name="Sun H."/>
            <person name="Sun S."/>
            <person name="Syed K."/>
            <person name="Tsang A."/>
            <person name="Wiebenga A."/>
            <person name="Young D."/>
            <person name="Pisabarro A."/>
            <person name="Eastwood D.C."/>
            <person name="Martin F."/>
            <person name="Cullen D."/>
            <person name="Grigoriev I.V."/>
            <person name="Hibbett D.S."/>
        </authorList>
    </citation>
    <scope>NUCLEOTIDE SEQUENCE [LARGE SCALE GENOMIC DNA]</scope>
    <source>
        <strain evidence="2">TFB10046</strain>
    </source>
</reference>
<organism evidence="1 2">
    <name type="scientific">Auricularia subglabra (strain TFB-10046 / SS5)</name>
    <name type="common">White-rot fungus</name>
    <name type="synonym">Auricularia delicata (strain TFB10046)</name>
    <dbReference type="NCBI Taxonomy" id="717982"/>
    <lineage>
        <taxon>Eukaryota</taxon>
        <taxon>Fungi</taxon>
        <taxon>Dikarya</taxon>
        <taxon>Basidiomycota</taxon>
        <taxon>Agaricomycotina</taxon>
        <taxon>Agaricomycetes</taxon>
        <taxon>Auriculariales</taxon>
        <taxon>Auriculariaceae</taxon>
        <taxon>Auricularia</taxon>
    </lineage>
</organism>
<evidence type="ECO:0000313" key="1">
    <source>
        <dbReference type="EMBL" id="EJD39694.1"/>
    </source>
</evidence>
<name>J0DC77_AURST</name>